<protein>
    <submittedName>
        <fullName evidence="3">Ovule protein</fullName>
    </submittedName>
</protein>
<reference evidence="3" key="1">
    <citation type="submission" date="2016-11" db="UniProtKB">
        <authorList>
            <consortium name="WormBaseParasite"/>
        </authorList>
    </citation>
    <scope>IDENTIFICATION</scope>
</reference>
<name>A0A1I7WYT1_HETBA</name>
<keyword evidence="1" id="KW-1133">Transmembrane helix</keyword>
<dbReference type="WBParaSite" id="Hba_10348">
    <property type="protein sequence ID" value="Hba_10348"/>
    <property type="gene ID" value="Hba_10348"/>
</dbReference>
<proteinExistence type="predicted"/>
<evidence type="ECO:0000313" key="3">
    <source>
        <dbReference type="WBParaSite" id="Hba_10348"/>
    </source>
</evidence>
<organism evidence="2 3">
    <name type="scientific">Heterorhabditis bacteriophora</name>
    <name type="common">Entomopathogenic nematode worm</name>
    <dbReference type="NCBI Taxonomy" id="37862"/>
    <lineage>
        <taxon>Eukaryota</taxon>
        <taxon>Metazoa</taxon>
        <taxon>Ecdysozoa</taxon>
        <taxon>Nematoda</taxon>
        <taxon>Chromadorea</taxon>
        <taxon>Rhabditida</taxon>
        <taxon>Rhabditina</taxon>
        <taxon>Rhabditomorpha</taxon>
        <taxon>Strongyloidea</taxon>
        <taxon>Heterorhabditidae</taxon>
        <taxon>Heterorhabditis</taxon>
    </lineage>
</organism>
<feature type="transmembrane region" description="Helical" evidence="1">
    <location>
        <begin position="63"/>
        <end position="84"/>
    </location>
</feature>
<sequence>MTTAVTGCKFCDIVNYKKDLHLKSSEKILQLGFIPQNKLKNQDDRKEIRLKNYILLGSSKLSIIVPTLMNICHSLFFILSLFFMKMLNIFEPRKAITRFTP</sequence>
<dbReference type="AlphaFoldDB" id="A0A1I7WYT1"/>
<accession>A0A1I7WYT1</accession>
<keyword evidence="2" id="KW-1185">Reference proteome</keyword>
<evidence type="ECO:0000256" key="1">
    <source>
        <dbReference type="SAM" id="Phobius"/>
    </source>
</evidence>
<evidence type="ECO:0000313" key="2">
    <source>
        <dbReference type="Proteomes" id="UP000095283"/>
    </source>
</evidence>
<keyword evidence="1" id="KW-0472">Membrane</keyword>
<keyword evidence="1" id="KW-0812">Transmembrane</keyword>
<dbReference type="Proteomes" id="UP000095283">
    <property type="component" value="Unplaced"/>
</dbReference>